<gene>
    <name evidence="1" type="ORF">AACH06_27640</name>
</gene>
<accession>A0ABU9BXM6</accession>
<name>A0ABU9BXM6_9BURK</name>
<reference evidence="1 2" key="1">
    <citation type="submission" date="2024-04" db="EMBL/GenBank/DDBJ databases">
        <title>Novel species of the genus Ideonella isolated from streams.</title>
        <authorList>
            <person name="Lu H."/>
        </authorList>
    </citation>
    <scope>NUCLEOTIDE SEQUENCE [LARGE SCALE GENOMIC DNA]</scope>
    <source>
        <strain evidence="1 2">DXS29W</strain>
    </source>
</reference>
<keyword evidence="2" id="KW-1185">Reference proteome</keyword>
<dbReference type="RefSeq" id="WP_341429034.1">
    <property type="nucleotide sequence ID" value="NZ_JBBUTG010000031.1"/>
</dbReference>
<sequence length="91" mass="9432">MASLKMWRSGDEINAALSHRLDDLVKTLYSAVFIELPPMSAVNLLIAPALLNPLPATAAAEAALSRGAHALAGDAARADMLLATHPGSTVD</sequence>
<comment type="caution">
    <text evidence="1">The sequence shown here is derived from an EMBL/GenBank/DDBJ whole genome shotgun (WGS) entry which is preliminary data.</text>
</comment>
<dbReference type="EMBL" id="JBBUTG010000031">
    <property type="protein sequence ID" value="MEK8034606.1"/>
    <property type="molecule type" value="Genomic_DNA"/>
</dbReference>
<protein>
    <submittedName>
        <fullName evidence="1">Uncharacterized protein</fullName>
    </submittedName>
</protein>
<evidence type="ECO:0000313" key="1">
    <source>
        <dbReference type="EMBL" id="MEK8034606.1"/>
    </source>
</evidence>
<proteinExistence type="predicted"/>
<dbReference type="Proteomes" id="UP001371218">
    <property type="component" value="Unassembled WGS sequence"/>
</dbReference>
<evidence type="ECO:0000313" key="2">
    <source>
        <dbReference type="Proteomes" id="UP001371218"/>
    </source>
</evidence>
<organism evidence="1 2">
    <name type="scientific">Ideonella lacteola</name>
    <dbReference type="NCBI Taxonomy" id="2984193"/>
    <lineage>
        <taxon>Bacteria</taxon>
        <taxon>Pseudomonadati</taxon>
        <taxon>Pseudomonadota</taxon>
        <taxon>Betaproteobacteria</taxon>
        <taxon>Burkholderiales</taxon>
        <taxon>Sphaerotilaceae</taxon>
        <taxon>Ideonella</taxon>
    </lineage>
</organism>